<evidence type="ECO:0000313" key="1">
    <source>
        <dbReference type="EMBL" id="AKH10412.1"/>
    </source>
</evidence>
<dbReference type="AlphaFoldDB" id="A0A0F7JEK3"/>
<reference evidence="1 3" key="1">
    <citation type="journal article" date="2015" name="Genome Announc.">
        <title>Complete Genome Sequencing of a Multidrug-Resistant and Human-Invasive Salmonella enterica Serovar Typhimurium Strain of the Emerging Sequence Type 213 Genotype.</title>
        <authorList>
            <person name="Calva E."/>
            <person name="Silva C."/>
            <person name="Zaidi M.B."/>
            <person name="Sanchez-Flores A."/>
            <person name="Estrada K."/>
            <person name="Silva G.G."/>
            <person name="Soto-Jimenez L.M."/>
            <person name="Wiesner M."/>
            <person name="Fernandez-Mora M."/>
            <person name="Edwards R.A."/>
            <person name="Vinuesa P."/>
        </authorList>
    </citation>
    <scope>NUCLEOTIDE SEQUENCE [LARGE SCALE GENOMIC DNA]</scope>
    <source>
        <strain evidence="1 3">YU39</strain>
        <plasmid evidence="1 3">pYU39_89</plasmid>
    </source>
</reference>
<geneLocation type="plasmid" evidence="1 3">
    <name>pYU39_89</name>
</geneLocation>
<keyword evidence="1" id="KW-0614">Plasmid</keyword>
<dbReference type="EMBL" id="CP011430">
    <property type="protein sequence ID" value="AKH10412.1"/>
    <property type="molecule type" value="Genomic_DNA"/>
</dbReference>
<dbReference type="Proteomes" id="UP000034636">
    <property type="component" value="Plasmid pYU39_89"/>
</dbReference>
<organism evidence="1 3">
    <name type="scientific">Salmonella typhimurium</name>
    <dbReference type="NCBI Taxonomy" id="90371"/>
    <lineage>
        <taxon>Bacteria</taxon>
        <taxon>Pseudomonadati</taxon>
        <taxon>Pseudomonadota</taxon>
        <taxon>Gammaproteobacteria</taxon>
        <taxon>Enterobacterales</taxon>
        <taxon>Enterobacteriaceae</taxon>
        <taxon>Salmonella</taxon>
    </lineage>
</organism>
<dbReference type="PATRIC" id="fig|59201.158.peg.5004"/>
<gene>
    <name evidence="2" type="ORF">G0M00_13310</name>
    <name evidence="1" type="ORF">SE14_05080</name>
</gene>
<evidence type="ECO:0000313" key="2">
    <source>
        <dbReference type="EMBL" id="HAD0245594.1"/>
    </source>
</evidence>
<dbReference type="RefSeq" id="WP_000828868.1">
    <property type="nucleotide sequence ID" value="NZ_CDJU01000132.1"/>
</dbReference>
<proteinExistence type="predicted"/>
<name>A0A0F7JEK3_SALTM</name>
<reference evidence="2" key="2">
    <citation type="journal article" date="2018" name="Genome Biol.">
        <title>SKESA: strategic k-mer extension for scrupulous assemblies.</title>
        <authorList>
            <person name="Souvorov A."/>
            <person name="Agarwala R."/>
            <person name="Lipman D.J."/>
        </authorList>
    </citation>
    <scope>NUCLEOTIDE SEQUENCE</scope>
    <source>
        <strain evidence="2">Tha16</strain>
    </source>
</reference>
<sequence>MKRRAQIVGTVHPAGLMRAQVRVLPDWNGVPDDDLPWAEYLLPIGNAFVPTVKGDLVWVEFPYLDVNGRIDTRRPMIVGAAQDAPGGIPNVAPEASGKGNGWTPPEVDGAPPRPQISATKDFVIHRNNILEVRTAGGGYEIANTAAGARIGMNESGQIYIIGPADVIVNAGGSVNVKSANNINVNGENIAVTANGDIAFKAGGTFQATAGNFDFKKG</sequence>
<accession>A0A0F7JEK3</accession>
<dbReference type="EMBL" id="DAANKK010000019">
    <property type="protein sequence ID" value="HAD0245594.1"/>
    <property type="molecule type" value="Genomic_DNA"/>
</dbReference>
<protein>
    <submittedName>
        <fullName evidence="1">Baseplate protein</fullName>
    </submittedName>
</protein>
<evidence type="ECO:0000313" key="3">
    <source>
        <dbReference type="Proteomes" id="UP000034636"/>
    </source>
</evidence>
<reference evidence="2" key="3">
    <citation type="submission" date="2019-08" db="EMBL/GenBank/DDBJ databases">
        <authorList>
            <consortium name="NCBI Pathogen Detection Project"/>
        </authorList>
    </citation>
    <scope>NUCLEOTIDE SEQUENCE</scope>
    <source>
        <strain evidence="2">Tha16</strain>
    </source>
</reference>